<reference evidence="10 11" key="1">
    <citation type="submission" date="2015-05" db="EMBL/GenBank/DDBJ databases">
        <title>Complete genome sequence of a sulfur-oxidizing gammaproteobacterium strain HA5.</title>
        <authorList>
            <person name="Miura A."/>
            <person name="Kojima H."/>
            <person name="Fukui M."/>
        </authorList>
    </citation>
    <scope>NUCLEOTIDE SEQUENCE [LARGE SCALE GENOMIC DNA]</scope>
    <source>
        <strain evidence="10 11">HA5</strain>
    </source>
</reference>
<dbReference type="RefSeq" id="WP_096361812.1">
    <property type="nucleotide sequence ID" value="NZ_AP014879.1"/>
</dbReference>
<evidence type="ECO:0000256" key="3">
    <source>
        <dbReference type="ARBA" id="ARBA00012141"/>
    </source>
</evidence>
<protein>
    <recommendedName>
        <fullName evidence="4 8">Ribosomal RNA small subunit methyltransferase D</fullName>
        <ecNumber evidence="3 8">2.1.1.171</ecNumber>
    </recommendedName>
</protein>
<organism evidence="10 11">
    <name type="scientific">Sulfuricaulis limicola</name>
    <dbReference type="NCBI Taxonomy" id="1620215"/>
    <lineage>
        <taxon>Bacteria</taxon>
        <taxon>Pseudomonadati</taxon>
        <taxon>Pseudomonadota</taxon>
        <taxon>Gammaproteobacteria</taxon>
        <taxon>Acidiferrobacterales</taxon>
        <taxon>Acidiferrobacteraceae</taxon>
        <taxon>Sulfuricaulis</taxon>
    </lineage>
</organism>
<gene>
    <name evidence="10" type="ORF">SCL_0624</name>
</gene>
<keyword evidence="5 8" id="KW-0489">Methyltransferase</keyword>
<feature type="region of interest" description="Disordered" evidence="9">
    <location>
        <begin position="1"/>
        <end position="20"/>
    </location>
</feature>
<dbReference type="Proteomes" id="UP000243180">
    <property type="component" value="Chromosome"/>
</dbReference>
<evidence type="ECO:0000256" key="2">
    <source>
        <dbReference type="ARBA" id="ARBA00005269"/>
    </source>
</evidence>
<evidence type="ECO:0000256" key="8">
    <source>
        <dbReference type="PIRNR" id="PIRNR004553"/>
    </source>
</evidence>
<comment type="similarity">
    <text evidence="2 8">Belongs to the methyltransferase superfamily. RsmD family.</text>
</comment>
<comment type="function">
    <text evidence="1 8">Specifically methylates the guanine in position 966 of 16S rRNA in the assembled 30S particle.</text>
</comment>
<proteinExistence type="inferred from homology"/>
<dbReference type="PANTHER" id="PTHR43542">
    <property type="entry name" value="METHYLTRANSFERASE"/>
    <property type="match status" value="1"/>
</dbReference>
<name>A0A1B4XDR6_9GAMM</name>
<accession>A0A1B4XDR6</accession>
<dbReference type="EMBL" id="AP014879">
    <property type="protein sequence ID" value="BAV32946.1"/>
    <property type="molecule type" value="Genomic_DNA"/>
</dbReference>
<dbReference type="PANTHER" id="PTHR43542:SF1">
    <property type="entry name" value="METHYLTRANSFERASE"/>
    <property type="match status" value="1"/>
</dbReference>
<evidence type="ECO:0000313" key="11">
    <source>
        <dbReference type="Proteomes" id="UP000243180"/>
    </source>
</evidence>
<dbReference type="InterPro" id="IPR002052">
    <property type="entry name" value="DNA_methylase_N6_adenine_CS"/>
</dbReference>
<dbReference type="NCBIfam" id="TIGR00095">
    <property type="entry name" value="16S rRNA (guanine(966)-N(2))-methyltransferase RsmD"/>
    <property type="match status" value="1"/>
</dbReference>
<dbReference type="EC" id="2.1.1.171" evidence="3 8"/>
<dbReference type="SUPFAM" id="SSF53335">
    <property type="entry name" value="S-adenosyl-L-methionine-dependent methyltransferases"/>
    <property type="match status" value="1"/>
</dbReference>
<dbReference type="CDD" id="cd02440">
    <property type="entry name" value="AdoMet_MTases"/>
    <property type="match status" value="1"/>
</dbReference>
<dbReference type="Gene3D" id="3.40.50.150">
    <property type="entry name" value="Vaccinia Virus protein VP39"/>
    <property type="match status" value="1"/>
</dbReference>
<dbReference type="AlphaFoldDB" id="A0A1B4XDR6"/>
<sequence length="203" mass="22108">MPAAPAAGPKTVSAKPKSSYPRKLRIIGGRWRGRRLDVSESEGLRPTPDRVRETLFNWLQPYIAGASCLDLFAGTGALCLEALSRGAAGVVMIEKAPLVAQRLRQHVERLEATGAEVVLADAVDFLRRTPRAFDIVFLDPPFKSNLIADCAALVEAHGWIRPGGLIYVEAPSRMSELALPATWELIRSKKAGQVGYHLARKTA</sequence>
<comment type="catalytic activity">
    <reaction evidence="7 8">
        <text>guanosine(966) in 16S rRNA + S-adenosyl-L-methionine = N(2)-methylguanosine(966) in 16S rRNA + S-adenosyl-L-homocysteine + H(+)</text>
        <dbReference type="Rhea" id="RHEA:23548"/>
        <dbReference type="Rhea" id="RHEA-COMP:10211"/>
        <dbReference type="Rhea" id="RHEA-COMP:10212"/>
        <dbReference type="ChEBI" id="CHEBI:15378"/>
        <dbReference type="ChEBI" id="CHEBI:57856"/>
        <dbReference type="ChEBI" id="CHEBI:59789"/>
        <dbReference type="ChEBI" id="CHEBI:74269"/>
        <dbReference type="ChEBI" id="CHEBI:74481"/>
        <dbReference type="EC" id="2.1.1.171"/>
    </reaction>
</comment>
<dbReference type="GO" id="GO:0003676">
    <property type="term" value="F:nucleic acid binding"/>
    <property type="evidence" value="ECO:0007669"/>
    <property type="project" value="InterPro"/>
</dbReference>
<evidence type="ECO:0000256" key="5">
    <source>
        <dbReference type="ARBA" id="ARBA00022603"/>
    </source>
</evidence>
<evidence type="ECO:0000256" key="6">
    <source>
        <dbReference type="ARBA" id="ARBA00022679"/>
    </source>
</evidence>
<evidence type="ECO:0000256" key="7">
    <source>
        <dbReference type="ARBA" id="ARBA00048326"/>
    </source>
</evidence>
<evidence type="ECO:0000256" key="9">
    <source>
        <dbReference type="SAM" id="MobiDB-lite"/>
    </source>
</evidence>
<evidence type="ECO:0000256" key="1">
    <source>
        <dbReference type="ARBA" id="ARBA00002649"/>
    </source>
</evidence>
<dbReference type="InParanoid" id="A0A1B4XDR6"/>
<dbReference type="Pfam" id="PF03602">
    <property type="entry name" value="Cons_hypoth95"/>
    <property type="match status" value="1"/>
</dbReference>
<keyword evidence="8" id="KW-0949">S-adenosyl-L-methionine</keyword>
<dbReference type="InterPro" id="IPR029063">
    <property type="entry name" value="SAM-dependent_MTases_sf"/>
</dbReference>
<dbReference type="PIRSF" id="PIRSF004553">
    <property type="entry name" value="CHP00095"/>
    <property type="match status" value="1"/>
</dbReference>
<dbReference type="InterPro" id="IPR004398">
    <property type="entry name" value="RNA_MeTrfase_RsmD"/>
</dbReference>
<dbReference type="PROSITE" id="PS00092">
    <property type="entry name" value="N6_MTASE"/>
    <property type="match status" value="1"/>
</dbReference>
<keyword evidence="8" id="KW-0698">rRNA processing</keyword>
<dbReference type="KEGG" id="slim:SCL_0624"/>
<dbReference type="GO" id="GO:0052913">
    <property type="term" value="F:16S rRNA (guanine(966)-N(2))-methyltransferase activity"/>
    <property type="evidence" value="ECO:0007669"/>
    <property type="project" value="UniProtKB-EC"/>
</dbReference>
<evidence type="ECO:0000313" key="10">
    <source>
        <dbReference type="EMBL" id="BAV32946.1"/>
    </source>
</evidence>
<dbReference type="FunCoup" id="A0A1B4XDR6">
    <property type="interactions" value="351"/>
</dbReference>
<dbReference type="OrthoDB" id="9803017at2"/>
<keyword evidence="11" id="KW-1185">Reference proteome</keyword>
<evidence type="ECO:0000256" key="4">
    <source>
        <dbReference type="ARBA" id="ARBA00013682"/>
    </source>
</evidence>
<keyword evidence="6 8" id="KW-0808">Transferase</keyword>